<dbReference type="AlphaFoldDB" id="A0A433Q8D4"/>
<reference evidence="1 2" key="1">
    <citation type="journal article" date="2018" name="New Phytol.">
        <title>Phylogenomics of Endogonaceae and evolution of mycorrhizas within Mucoromycota.</title>
        <authorList>
            <person name="Chang Y."/>
            <person name="Desiro A."/>
            <person name="Na H."/>
            <person name="Sandor L."/>
            <person name="Lipzen A."/>
            <person name="Clum A."/>
            <person name="Barry K."/>
            <person name="Grigoriev I.V."/>
            <person name="Martin F.M."/>
            <person name="Stajich J.E."/>
            <person name="Smith M.E."/>
            <person name="Bonito G."/>
            <person name="Spatafora J.W."/>
        </authorList>
    </citation>
    <scope>NUCLEOTIDE SEQUENCE [LARGE SCALE GENOMIC DNA]</scope>
    <source>
        <strain evidence="1 2">AD002</strain>
    </source>
</reference>
<gene>
    <name evidence="1" type="ORF">BC938DRAFT_471347</name>
</gene>
<name>A0A433Q8D4_9FUNG</name>
<evidence type="ECO:0000313" key="1">
    <source>
        <dbReference type="EMBL" id="RUS26012.1"/>
    </source>
</evidence>
<accession>A0A433Q8D4</accession>
<organism evidence="1 2">
    <name type="scientific">Jimgerdemannia flammicorona</name>
    <dbReference type="NCBI Taxonomy" id="994334"/>
    <lineage>
        <taxon>Eukaryota</taxon>
        <taxon>Fungi</taxon>
        <taxon>Fungi incertae sedis</taxon>
        <taxon>Mucoromycota</taxon>
        <taxon>Mucoromycotina</taxon>
        <taxon>Endogonomycetes</taxon>
        <taxon>Endogonales</taxon>
        <taxon>Endogonaceae</taxon>
        <taxon>Jimgerdemannia</taxon>
    </lineage>
</organism>
<sequence>MATTKHEERAKFLQNVQNPRPLTFFDRFPFRKKSTANRDYAFCLDVALRRDSESETLLRTKRMWDAGEFNDDWSEYEDIKANRKVNRQVKKRKRQAHAVFHSHLDDALDGGYSAAATDVGVGALAAIVAAGTADALGTATATAEAQVDVDTLHEASISDFPAVQPMTEEDWEVAMDKIENYRKALSKERRLHDPLYYYIIDHSGQHGPTTDLLNEHLPSMRLSLPKEVLPTQSDEHTILFDQLFAAKHPDDVPVKTDEDAASGGSCVKAVSMPGKDDISEMEHTMRNMVPYLDATVGCDQECRVH</sequence>
<dbReference type="Proteomes" id="UP000274822">
    <property type="component" value="Unassembled WGS sequence"/>
</dbReference>
<protein>
    <submittedName>
        <fullName evidence="1">Uncharacterized protein</fullName>
    </submittedName>
</protein>
<keyword evidence="2" id="KW-1185">Reference proteome</keyword>
<dbReference type="EMBL" id="RBNJ01011421">
    <property type="protein sequence ID" value="RUS26012.1"/>
    <property type="molecule type" value="Genomic_DNA"/>
</dbReference>
<evidence type="ECO:0000313" key="2">
    <source>
        <dbReference type="Proteomes" id="UP000274822"/>
    </source>
</evidence>
<proteinExistence type="predicted"/>
<comment type="caution">
    <text evidence="1">The sequence shown here is derived from an EMBL/GenBank/DDBJ whole genome shotgun (WGS) entry which is preliminary data.</text>
</comment>